<feature type="repeat" description="TPR" evidence="3">
    <location>
        <begin position="284"/>
        <end position="317"/>
    </location>
</feature>
<evidence type="ECO:0000259" key="4">
    <source>
        <dbReference type="Pfam" id="PF08242"/>
    </source>
</evidence>
<organism evidence="5 6">
    <name type="scientific">Phaeospirillum tilakii</name>
    <dbReference type="NCBI Taxonomy" id="741673"/>
    <lineage>
        <taxon>Bacteria</taxon>
        <taxon>Pseudomonadati</taxon>
        <taxon>Pseudomonadota</taxon>
        <taxon>Alphaproteobacteria</taxon>
        <taxon>Rhodospirillales</taxon>
        <taxon>Rhodospirillaceae</taxon>
        <taxon>Phaeospirillum</taxon>
    </lineage>
</organism>
<evidence type="ECO:0000256" key="2">
    <source>
        <dbReference type="ARBA" id="ARBA00022803"/>
    </source>
</evidence>
<dbReference type="SUPFAM" id="SSF48452">
    <property type="entry name" value="TPR-like"/>
    <property type="match status" value="2"/>
</dbReference>
<dbReference type="SUPFAM" id="SSF53335">
    <property type="entry name" value="S-adenosyl-L-methionine-dependent methyltransferases"/>
    <property type="match status" value="1"/>
</dbReference>
<feature type="repeat" description="TPR" evidence="3">
    <location>
        <begin position="148"/>
        <end position="181"/>
    </location>
</feature>
<dbReference type="InterPro" id="IPR011990">
    <property type="entry name" value="TPR-like_helical_dom_sf"/>
</dbReference>
<dbReference type="Pfam" id="PF13432">
    <property type="entry name" value="TPR_16"/>
    <property type="match status" value="3"/>
</dbReference>
<feature type="domain" description="Methyltransferase type 12" evidence="4">
    <location>
        <begin position="386"/>
        <end position="476"/>
    </location>
</feature>
<dbReference type="SMART" id="SM00028">
    <property type="entry name" value="TPR"/>
    <property type="match status" value="8"/>
</dbReference>
<dbReference type="Pfam" id="PF07719">
    <property type="entry name" value="TPR_2"/>
    <property type="match status" value="1"/>
</dbReference>
<dbReference type="EMBL" id="JBHUIY010000011">
    <property type="protein sequence ID" value="MFD2233656.1"/>
    <property type="molecule type" value="Genomic_DNA"/>
</dbReference>
<gene>
    <name evidence="5" type="ORF">ACFSNB_07560</name>
</gene>
<evidence type="ECO:0000313" key="6">
    <source>
        <dbReference type="Proteomes" id="UP001597296"/>
    </source>
</evidence>
<dbReference type="Gene3D" id="1.25.40.10">
    <property type="entry name" value="Tetratricopeptide repeat domain"/>
    <property type="match status" value="1"/>
</dbReference>
<evidence type="ECO:0000256" key="3">
    <source>
        <dbReference type="PROSITE-ProRule" id="PRU00339"/>
    </source>
</evidence>
<keyword evidence="1" id="KW-0677">Repeat</keyword>
<dbReference type="Pfam" id="PF08242">
    <property type="entry name" value="Methyltransf_12"/>
    <property type="match status" value="1"/>
</dbReference>
<evidence type="ECO:0000313" key="5">
    <source>
        <dbReference type="EMBL" id="MFD2233656.1"/>
    </source>
</evidence>
<sequence length="541" mass="57288">MPHHRPKPDLPLGPAFAQAMAAWENGNLTEARRLGRRIVERRPDFGGGHYLLGLIAQRQGLTRKAVEFLTQAVAADPTQPVPRLALGRALESLGDDGAATREYRALLDADPAHAEAHARLGEILARQGRRDEAIAACRAAVAAHPRHAEALCRLGALLHEAGQSELAAGFLERALALRPDWPTALYDYGLVLVALGRFAPAETILAGAAELRPDHAPTATALAGVLRRQGRLDAAQAEAERAAHLAPKDPAVWLELGQARAARRHHEGAAAAFERAVALAPGLAEAHWCLAESCRALGQAGRAAEHYRASLRLDPDDRVGAALGLAQLDAAALPERAPEAYVRQLFDDYAPRFDAALVGQLAYCGPERIGALLDLLWPDARGLAVLDAGCGTGLAGPVLRPRAARLDGIDLSPAMVERAAQRGLYDRLDVGELVGLLTERPDSYDLIAAADVLVYFGDLAPLLGAIAAALRPGGLFVATLERAEGEGGYRLGRGNRYAHAAPYLAAAATAAGLVPLCLDPTVTRREAGADVPGWAWALRRA</sequence>
<dbReference type="PANTHER" id="PTHR44366:SF1">
    <property type="entry name" value="UDP-N-ACETYLGLUCOSAMINE--PEPTIDE N-ACETYLGLUCOSAMINYLTRANSFERASE 110 KDA SUBUNIT"/>
    <property type="match status" value="1"/>
</dbReference>
<keyword evidence="6" id="KW-1185">Reference proteome</keyword>
<evidence type="ECO:0000256" key="1">
    <source>
        <dbReference type="ARBA" id="ARBA00022737"/>
    </source>
</evidence>
<dbReference type="InterPro" id="IPR037919">
    <property type="entry name" value="OGT"/>
</dbReference>
<proteinExistence type="predicted"/>
<dbReference type="Pfam" id="PF14559">
    <property type="entry name" value="TPR_19"/>
    <property type="match status" value="1"/>
</dbReference>
<comment type="caution">
    <text evidence="5">The sequence shown here is derived from an EMBL/GenBank/DDBJ whole genome shotgun (WGS) entry which is preliminary data.</text>
</comment>
<feature type="repeat" description="TPR" evidence="3">
    <location>
        <begin position="250"/>
        <end position="283"/>
    </location>
</feature>
<feature type="repeat" description="TPR" evidence="3">
    <location>
        <begin position="114"/>
        <end position="147"/>
    </location>
</feature>
<name>A0ABW5C9T4_9PROT</name>
<dbReference type="Gene3D" id="3.40.50.150">
    <property type="entry name" value="Vaccinia Virus protein VP39"/>
    <property type="match status" value="1"/>
</dbReference>
<accession>A0ABW5C9T4</accession>
<protein>
    <submittedName>
        <fullName evidence="5">Tetratricopeptide repeat protein</fullName>
    </submittedName>
</protein>
<dbReference type="Proteomes" id="UP001597296">
    <property type="component" value="Unassembled WGS sequence"/>
</dbReference>
<dbReference type="InterPro" id="IPR029063">
    <property type="entry name" value="SAM-dependent_MTases_sf"/>
</dbReference>
<reference evidence="6" key="1">
    <citation type="journal article" date="2019" name="Int. J. Syst. Evol. Microbiol.">
        <title>The Global Catalogue of Microorganisms (GCM) 10K type strain sequencing project: providing services to taxonomists for standard genome sequencing and annotation.</title>
        <authorList>
            <consortium name="The Broad Institute Genomics Platform"/>
            <consortium name="The Broad Institute Genome Sequencing Center for Infectious Disease"/>
            <person name="Wu L."/>
            <person name="Ma J."/>
        </authorList>
    </citation>
    <scope>NUCLEOTIDE SEQUENCE [LARGE SCALE GENOMIC DNA]</scope>
    <source>
        <strain evidence="6">KCTC 15012</strain>
    </source>
</reference>
<dbReference type="InterPro" id="IPR019734">
    <property type="entry name" value="TPR_rpt"/>
</dbReference>
<dbReference type="PROSITE" id="PS50005">
    <property type="entry name" value="TPR"/>
    <property type="match status" value="4"/>
</dbReference>
<dbReference type="RefSeq" id="WP_377315495.1">
    <property type="nucleotide sequence ID" value="NZ_JBHUIY010000011.1"/>
</dbReference>
<keyword evidence="2 3" id="KW-0802">TPR repeat</keyword>
<dbReference type="PANTHER" id="PTHR44366">
    <property type="entry name" value="UDP-N-ACETYLGLUCOSAMINE--PEPTIDE N-ACETYLGLUCOSAMINYLTRANSFERASE 110 KDA SUBUNIT"/>
    <property type="match status" value="1"/>
</dbReference>
<dbReference type="InterPro" id="IPR013105">
    <property type="entry name" value="TPR_2"/>
</dbReference>
<dbReference type="CDD" id="cd02440">
    <property type="entry name" value="AdoMet_MTases"/>
    <property type="match status" value="1"/>
</dbReference>
<dbReference type="InterPro" id="IPR013217">
    <property type="entry name" value="Methyltransf_12"/>
</dbReference>